<evidence type="ECO:0000313" key="1">
    <source>
        <dbReference type="EMBL" id="CAD7431908.1"/>
    </source>
</evidence>
<dbReference type="EMBL" id="OB795241">
    <property type="protein sequence ID" value="CAD7431908.1"/>
    <property type="molecule type" value="Genomic_DNA"/>
</dbReference>
<organism evidence="1">
    <name type="scientific">Timema monikensis</name>
    <dbReference type="NCBI Taxonomy" id="170555"/>
    <lineage>
        <taxon>Eukaryota</taxon>
        <taxon>Metazoa</taxon>
        <taxon>Ecdysozoa</taxon>
        <taxon>Arthropoda</taxon>
        <taxon>Hexapoda</taxon>
        <taxon>Insecta</taxon>
        <taxon>Pterygota</taxon>
        <taxon>Neoptera</taxon>
        <taxon>Polyneoptera</taxon>
        <taxon>Phasmatodea</taxon>
        <taxon>Timematodea</taxon>
        <taxon>Timematoidea</taxon>
        <taxon>Timematidae</taxon>
        <taxon>Timema</taxon>
    </lineage>
</organism>
<dbReference type="AlphaFoldDB" id="A0A7R9HQZ1"/>
<dbReference type="SUPFAM" id="SSF49265">
    <property type="entry name" value="Fibronectin type III"/>
    <property type="match status" value="1"/>
</dbReference>
<dbReference type="InterPro" id="IPR036116">
    <property type="entry name" value="FN3_sf"/>
</dbReference>
<name>A0A7R9HQZ1_9NEOP</name>
<gene>
    <name evidence="1" type="ORF">TMSB3V08_LOCUS8628</name>
</gene>
<accession>A0A7R9HQZ1</accession>
<proteinExistence type="predicted"/>
<sequence>MRPSKQVQMSVDSHRTNFSSLLLVWWLPMSTHVPLEYLPSICELNSMGKWINSTWTSDFEHWFTGLKAYSLYNMTVFVREKDNTNKVFPPAQYIAATTAEGGE</sequence>
<reference evidence="1" key="1">
    <citation type="submission" date="2020-11" db="EMBL/GenBank/DDBJ databases">
        <authorList>
            <person name="Tran Van P."/>
        </authorList>
    </citation>
    <scope>NUCLEOTIDE SEQUENCE</scope>
</reference>
<protein>
    <submittedName>
        <fullName evidence="1">Uncharacterized protein</fullName>
    </submittedName>
</protein>